<evidence type="ECO:0000256" key="1">
    <source>
        <dbReference type="ARBA" id="ARBA00012418"/>
    </source>
</evidence>
<dbReference type="EC" id="2.7.7.6" evidence="1"/>
<name>A0A2U1KQJ9_ARTAN</name>
<dbReference type="Pfam" id="PF05000">
    <property type="entry name" value="RNA_pol_Rpb1_4"/>
    <property type="match status" value="1"/>
</dbReference>
<keyword evidence="6" id="KW-0862">Zinc</keyword>
<dbReference type="InterPro" id="IPR045867">
    <property type="entry name" value="DNA-dir_RpoC_beta_prime"/>
</dbReference>
<dbReference type="GO" id="GO:0006351">
    <property type="term" value="P:DNA-templated transcription"/>
    <property type="evidence" value="ECO:0007669"/>
    <property type="project" value="InterPro"/>
</dbReference>
<dbReference type="PANTHER" id="PTHR19376">
    <property type="entry name" value="DNA-DIRECTED RNA POLYMERASE"/>
    <property type="match status" value="1"/>
</dbReference>
<evidence type="ECO:0000256" key="5">
    <source>
        <dbReference type="ARBA" id="ARBA00022723"/>
    </source>
</evidence>
<organism evidence="9 10">
    <name type="scientific">Artemisia annua</name>
    <name type="common">Sweet wormwood</name>
    <dbReference type="NCBI Taxonomy" id="35608"/>
    <lineage>
        <taxon>Eukaryota</taxon>
        <taxon>Viridiplantae</taxon>
        <taxon>Streptophyta</taxon>
        <taxon>Embryophyta</taxon>
        <taxon>Tracheophyta</taxon>
        <taxon>Spermatophyta</taxon>
        <taxon>Magnoliopsida</taxon>
        <taxon>eudicotyledons</taxon>
        <taxon>Gunneridae</taxon>
        <taxon>Pentapetalae</taxon>
        <taxon>asterids</taxon>
        <taxon>campanulids</taxon>
        <taxon>Asterales</taxon>
        <taxon>Asteraceae</taxon>
        <taxon>Asteroideae</taxon>
        <taxon>Anthemideae</taxon>
        <taxon>Artemisiinae</taxon>
        <taxon>Artemisia</taxon>
    </lineage>
</organism>
<evidence type="ECO:0000256" key="7">
    <source>
        <dbReference type="ARBA" id="ARBA00023163"/>
    </source>
</evidence>
<keyword evidence="4" id="KW-0548">Nucleotidyltransferase</keyword>
<dbReference type="SUPFAM" id="SSF64484">
    <property type="entry name" value="beta and beta-prime subunits of DNA dependent RNA-polymerase"/>
    <property type="match status" value="1"/>
</dbReference>
<reference evidence="9 10" key="1">
    <citation type="journal article" date="2018" name="Mol. Plant">
        <title>The genome of Artemisia annua provides insight into the evolution of Asteraceae family and artemisinin biosynthesis.</title>
        <authorList>
            <person name="Shen Q."/>
            <person name="Zhang L."/>
            <person name="Liao Z."/>
            <person name="Wang S."/>
            <person name="Yan T."/>
            <person name="Shi P."/>
            <person name="Liu M."/>
            <person name="Fu X."/>
            <person name="Pan Q."/>
            <person name="Wang Y."/>
            <person name="Lv Z."/>
            <person name="Lu X."/>
            <person name="Zhang F."/>
            <person name="Jiang W."/>
            <person name="Ma Y."/>
            <person name="Chen M."/>
            <person name="Hao X."/>
            <person name="Li L."/>
            <person name="Tang Y."/>
            <person name="Lv G."/>
            <person name="Zhou Y."/>
            <person name="Sun X."/>
            <person name="Brodelius P.E."/>
            <person name="Rose J.K.C."/>
            <person name="Tang K."/>
        </authorList>
    </citation>
    <scope>NUCLEOTIDE SEQUENCE [LARGE SCALE GENOMIC DNA]</scope>
    <source>
        <strain evidence="10">cv. Huhao1</strain>
        <tissue evidence="9">Leaf</tissue>
    </source>
</reference>
<gene>
    <name evidence="9" type="ORF">CTI12_AA576290</name>
</gene>
<dbReference type="InterPro" id="IPR038120">
    <property type="entry name" value="Rpb1_funnel_sf"/>
</dbReference>
<dbReference type="InterPro" id="IPR007083">
    <property type="entry name" value="RNA_pol_Rpb1_4"/>
</dbReference>
<dbReference type="EMBL" id="PKPP01015069">
    <property type="protein sequence ID" value="PWA38983.1"/>
    <property type="molecule type" value="Genomic_DNA"/>
</dbReference>
<evidence type="ECO:0000313" key="9">
    <source>
        <dbReference type="EMBL" id="PWA38983.1"/>
    </source>
</evidence>
<keyword evidence="5" id="KW-0479">Metal-binding</keyword>
<evidence type="ECO:0000256" key="4">
    <source>
        <dbReference type="ARBA" id="ARBA00022695"/>
    </source>
</evidence>
<dbReference type="STRING" id="35608.A0A2U1KQJ9"/>
<dbReference type="AlphaFoldDB" id="A0A2U1KQJ9"/>
<comment type="caution">
    <text evidence="9">The sequence shown here is derived from an EMBL/GenBank/DDBJ whole genome shotgun (WGS) entry which is preliminary data.</text>
</comment>
<keyword evidence="7" id="KW-0804">Transcription</keyword>
<protein>
    <recommendedName>
        <fullName evidence="1">DNA-directed RNA polymerase</fullName>
        <ecNumber evidence="1">2.7.7.6</ecNumber>
    </recommendedName>
</protein>
<keyword evidence="3" id="KW-0808">Transferase</keyword>
<dbReference type="Proteomes" id="UP000245207">
    <property type="component" value="Unassembled WGS sequence"/>
</dbReference>
<dbReference type="FunFam" id="1.10.132.30:FF:000001">
    <property type="entry name" value="DNA-directed RNA polymerase subunit"/>
    <property type="match status" value="1"/>
</dbReference>
<dbReference type="GO" id="GO:0046872">
    <property type="term" value="F:metal ion binding"/>
    <property type="evidence" value="ECO:0007669"/>
    <property type="project" value="UniProtKB-KW"/>
</dbReference>
<evidence type="ECO:0000259" key="8">
    <source>
        <dbReference type="Pfam" id="PF05000"/>
    </source>
</evidence>
<feature type="domain" description="RNA polymerase Rpb1" evidence="8">
    <location>
        <begin position="112"/>
        <end position="217"/>
    </location>
</feature>
<accession>A0A2U1KQJ9</accession>
<evidence type="ECO:0000256" key="3">
    <source>
        <dbReference type="ARBA" id="ARBA00022679"/>
    </source>
</evidence>
<evidence type="ECO:0000256" key="6">
    <source>
        <dbReference type="ARBA" id="ARBA00022833"/>
    </source>
</evidence>
<proteinExistence type="predicted"/>
<keyword evidence="10" id="KW-1185">Reference proteome</keyword>
<dbReference type="GO" id="GO:0005665">
    <property type="term" value="C:RNA polymerase II, core complex"/>
    <property type="evidence" value="ECO:0007669"/>
    <property type="project" value="TreeGrafter"/>
</dbReference>
<dbReference type="GO" id="GO:0003899">
    <property type="term" value="F:DNA-directed RNA polymerase activity"/>
    <property type="evidence" value="ECO:0007669"/>
    <property type="project" value="UniProtKB-EC"/>
</dbReference>
<dbReference type="OrthoDB" id="270392at2759"/>
<dbReference type="PANTHER" id="PTHR19376:SF37">
    <property type="entry name" value="DNA-DIRECTED RNA POLYMERASE II SUBUNIT RPB1"/>
    <property type="match status" value="1"/>
</dbReference>
<evidence type="ECO:0000313" key="10">
    <source>
        <dbReference type="Proteomes" id="UP000245207"/>
    </source>
</evidence>
<dbReference type="Gene3D" id="6.10.250.2940">
    <property type="match status" value="1"/>
</dbReference>
<sequence>MLTAVVFQAADSQIVSDYVRYFLHQHTIQLGQSATVKVAANLVRLLSYSKREEVGPDAASKFLGHTQWLVNYWLLQQGFSIGIGDTIADVSTMETINETIISAKNEVNELIRAAQDNQLEAEPGRTMMESFENKVNQVLNKARDDAGSSAQKSLSESNNLKAMVTAGSKGSFINISQMTACVGQQNVEGKRIPFGFMDRTLPHFTKDDYGPESRGFVENSYLRGLTPQEFFFHAMGGREGGDDIETVSPDGIKTVKKSHGGCGALQPVITIDGMKMVAEYKLRKKSDDARQLPEPAKRKQQLSAERVLYASSSNFMQTIEKVASDQENLDKAELTVLAIFTANQSGTNEVGNCYLLYVLSQQLLLVFRSSRKYNR</sequence>
<keyword evidence="2" id="KW-0240">DNA-directed RNA polymerase</keyword>
<dbReference type="GO" id="GO:0003677">
    <property type="term" value="F:DNA binding"/>
    <property type="evidence" value="ECO:0007669"/>
    <property type="project" value="InterPro"/>
</dbReference>
<evidence type="ECO:0000256" key="2">
    <source>
        <dbReference type="ARBA" id="ARBA00022478"/>
    </source>
</evidence>
<dbReference type="Gene3D" id="1.10.132.30">
    <property type="match status" value="1"/>
</dbReference>